<accession>A0A5U2F435</accession>
<sequence>MKRDDKAWYLDGRTYYGGCIAPGETPEPYQYPVPCPQCGKEASREDYQRVEGGSLNSYLRTQCSHCGYAADTGDYDD</sequence>
<proteinExistence type="predicted"/>
<evidence type="ECO:0000313" key="1">
    <source>
        <dbReference type="EMBL" id="EBP0012417.1"/>
    </source>
</evidence>
<gene>
    <name evidence="1" type="ORF">HX37_16680</name>
</gene>
<dbReference type="AlphaFoldDB" id="A0A5U2F435"/>
<protein>
    <submittedName>
        <fullName evidence="1">Uncharacterized protein</fullName>
    </submittedName>
</protein>
<reference evidence="1" key="1">
    <citation type="submission" date="2018-07" db="EMBL/GenBank/DDBJ databases">
        <authorList>
            <consortium name="GenomeTrakr network: Whole genome sequencing for foodborne pathogen traceback"/>
        </authorList>
    </citation>
    <scope>NUCLEOTIDE SEQUENCE</scope>
    <source>
        <strain evidence="1">CFSAN018538</strain>
    </source>
</reference>
<dbReference type="EMBL" id="AAGKHU010000060">
    <property type="protein sequence ID" value="EBP0012417.1"/>
    <property type="molecule type" value="Genomic_DNA"/>
</dbReference>
<name>A0A5U2F435_SALER</name>
<organism evidence="1">
    <name type="scientific">Salmonella enterica</name>
    <name type="common">Salmonella choleraesuis</name>
    <dbReference type="NCBI Taxonomy" id="28901"/>
    <lineage>
        <taxon>Bacteria</taxon>
        <taxon>Pseudomonadati</taxon>
        <taxon>Pseudomonadota</taxon>
        <taxon>Gammaproteobacteria</taxon>
        <taxon>Enterobacterales</taxon>
        <taxon>Enterobacteriaceae</taxon>
        <taxon>Salmonella</taxon>
    </lineage>
</organism>
<comment type="caution">
    <text evidence="1">The sequence shown here is derived from an EMBL/GenBank/DDBJ whole genome shotgun (WGS) entry which is preliminary data.</text>
</comment>